<comment type="caution">
    <text evidence="1">The sequence shown here is derived from an EMBL/GenBank/DDBJ whole genome shotgun (WGS) entry which is preliminary data.</text>
</comment>
<proteinExistence type="predicted"/>
<dbReference type="Proteomes" id="UP001187221">
    <property type="component" value="Unassembled WGS sequence"/>
</dbReference>
<evidence type="ECO:0000313" key="1">
    <source>
        <dbReference type="EMBL" id="GMM60863.1"/>
    </source>
</evidence>
<name>A0ABQ6P6I5_9SPHN</name>
<sequence>MYLAPYRTKGGNVVGKVFLNLRHVTARKPVGFPKFRWSAWAVQYENRFPLGPNDMHMGRAVVIGVDYDPKAIEAKNGWHGVTIT</sequence>
<evidence type="ECO:0000313" key="2">
    <source>
        <dbReference type="Proteomes" id="UP001187221"/>
    </source>
</evidence>
<gene>
    <name evidence="1" type="ORF">NUTIK01_16400</name>
</gene>
<dbReference type="EMBL" id="BTFW01000001">
    <property type="protein sequence ID" value="GMM60863.1"/>
    <property type="molecule type" value="Genomic_DNA"/>
</dbReference>
<keyword evidence="2" id="KW-1185">Reference proteome</keyword>
<accession>A0ABQ6P6I5</accession>
<protein>
    <submittedName>
        <fullName evidence="1">Uncharacterized protein</fullName>
    </submittedName>
</protein>
<organism evidence="1 2">
    <name type="scientific">Novosphingobium pituita</name>
    <dbReference type="NCBI Taxonomy" id="3056842"/>
    <lineage>
        <taxon>Bacteria</taxon>
        <taxon>Pseudomonadati</taxon>
        <taxon>Pseudomonadota</taxon>
        <taxon>Alphaproteobacteria</taxon>
        <taxon>Sphingomonadales</taxon>
        <taxon>Sphingomonadaceae</taxon>
        <taxon>Novosphingobium</taxon>
    </lineage>
</organism>
<reference evidence="1 2" key="1">
    <citation type="submission" date="2023-06" db="EMBL/GenBank/DDBJ databases">
        <title>Draft genome sequence of Novosphingobium sp. strain IK01.</title>
        <authorList>
            <person name="Hatamoto M."/>
            <person name="Ikarashi T."/>
            <person name="Yamaguchi T."/>
        </authorList>
    </citation>
    <scope>NUCLEOTIDE SEQUENCE [LARGE SCALE GENOMIC DNA]</scope>
    <source>
        <strain evidence="1 2">IK01</strain>
    </source>
</reference>